<organism evidence="2 3">
    <name type="scientific">Demequina litorisediminis</name>
    <dbReference type="NCBI Taxonomy" id="1849022"/>
    <lineage>
        <taxon>Bacteria</taxon>
        <taxon>Bacillati</taxon>
        <taxon>Actinomycetota</taxon>
        <taxon>Actinomycetes</taxon>
        <taxon>Micrococcales</taxon>
        <taxon>Demequinaceae</taxon>
        <taxon>Demequina</taxon>
    </lineage>
</organism>
<keyword evidence="3" id="KW-1185">Reference proteome</keyword>
<feature type="region of interest" description="Disordered" evidence="1">
    <location>
        <begin position="1"/>
        <end position="24"/>
    </location>
</feature>
<name>A0ABQ6IHL8_9MICO</name>
<sequence>MDALQHGVDLRPGEPSHEPEHDGDLGAAARRHVDSAERVVKGDGTAHGGDDIGHHGAFLHGGTPRLPLAERPHRRPRDQHGLHPGVDDEGRPPLRDRGERGTRTLGWDGSRLTVPRLHRVHVREDGKRGATIGHLYRHHAGGCHRILLQAVLADVTLLAGREDGDQHARVREGVDHIGQRGLAVRVANQGLREVRVCRAVVVGEDRLGDLLRGLSVTHGIDATGWHRHRPARRGEHARRRWPPVTGVRRCREPGAA</sequence>
<comment type="caution">
    <text evidence="2">The sequence shown here is derived from an EMBL/GenBank/DDBJ whole genome shotgun (WGS) entry which is preliminary data.</text>
</comment>
<protein>
    <submittedName>
        <fullName evidence="2">Uncharacterized protein</fullName>
    </submittedName>
</protein>
<dbReference type="EMBL" id="BSUN01000001">
    <property type="protein sequence ID" value="GMA37211.1"/>
    <property type="molecule type" value="Genomic_DNA"/>
</dbReference>
<feature type="compositionally biased region" description="Basic and acidic residues" evidence="1">
    <location>
        <begin position="8"/>
        <end position="24"/>
    </location>
</feature>
<evidence type="ECO:0000256" key="1">
    <source>
        <dbReference type="SAM" id="MobiDB-lite"/>
    </source>
</evidence>
<feature type="region of interest" description="Disordered" evidence="1">
    <location>
        <begin position="41"/>
        <end position="107"/>
    </location>
</feature>
<feature type="compositionally biased region" description="Basic and acidic residues" evidence="1">
    <location>
        <begin position="78"/>
        <end position="102"/>
    </location>
</feature>
<dbReference type="Proteomes" id="UP001157125">
    <property type="component" value="Unassembled WGS sequence"/>
</dbReference>
<reference evidence="3" key="1">
    <citation type="journal article" date="2019" name="Int. J. Syst. Evol. Microbiol.">
        <title>The Global Catalogue of Microorganisms (GCM) 10K type strain sequencing project: providing services to taxonomists for standard genome sequencing and annotation.</title>
        <authorList>
            <consortium name="The Broad Institute Genomics Platform"/>
            <consortium name="The Broad Institute Genome Sequencing Center for Infectious Disease"/>
            <person name="Wu L."/>
            <person name="Ma J."/>
        </authorList>
    </citation>
    <scope>NUCLEOTIDE SEQUENCE [LARGE SCALE GENOMIC DNA]</scope>
    <source>
        <strain evidence="3">NBRC 112299</strain>
    </source>
</reference>
<gene>
    <name evidence="2" type="ORF">GCM10025876_34150</name>
</gene>
<evidence type="ECO:0000313" key="3">
    <source>
        <dbReference type="Proteomes" id="UP001157125"/>
    </source>
</evidence>
<accession>A0ABQ6IHL8</accession>
<proteinExistence type="predicted"/>
<evidence type="ECO:0000313" key="2">
    <source>
        <dbReference type="EMBL" id="GMA37211.1"/>
    </source>
</evidence>